<dbReference type="InterPro" id="IPR036890">
    <property type="entry name" value="HATPase_C_sf"/>
</dbReference>
<dbReference type="SUPFAM" id="SSF158472">
    <property type="entry name" value="HAMP domain-like"/>
    <property type="match status" value="1"/>
</dbReference>
<evidence type="ECO:0000256" key="4">
    <source>
        <dbReference type="ARBA" id="ARBA00022475"/>
    </source>
</evidence>
<protein>
    <recommendedName>
        <fullName evidence="3">histidine kinase</fullName>
        <ecNumber evidence="3">2.7.13.3</ecNumber>
    </recommendedName>
</protein>
<reference evidence="17 18" key="1">
    <citation type="submission" date="2022-10" db="EMBL/GenBank/DDBJ databases">
        <title>Paenibacillus description and whole genome data of maize root bacterial community.</title>
        <authorList>
            <person name="Marton D."/>
            <person name="Farkas M."/>
            <person name="Cserhati M."/>
        </authorList>
    </citation>
    <scope>NUCLEOTIDE SEQUENCE [LARGE SCALE GENOMIC DNA]</scope>
    <source>
        <strain evidence="17 18">P96</strain>
    </source>
</reference>
<accession>A0ABT9FRJ3</accession>
<dbReference type="GO" id="GO:0016301">
    <property type="term" value="F:kinase activity"/>
    <property type="evidence" value="ECO:0007669"/>
    <property type="project" value="UniProtKB-KW"/>
</dbReference>
<dbReference type="SUPFAM" id="SSF47384">
    <property type="entry name" value="Homodimeric domain of signal transducing histidine kinase"/>
    <property type="match status" value="1"/>
</dbReference>
<evidence type="ECO:0000259" key="16">
    <source>
        <dbReference type="PROSITE" id="PS50885"/>
    </source>
</evidence>
<dbReference type="InterPro" id="IPR003660">
    <property type="entry name" value="HAMP_dom"/>
</dbReference>
<evidence type="ECO:0000313" key="18">
    <source>
        <dbReference type="Proteomes" id="UP001241848"/>
    </source>
</evidence>
<dbReference type="CDD" id="cd06225">
    <property type="entry name" value="HAMP"/>
    <property type="match status" value="1"/>
</dbReference>
<feature type="domain" description="Histidine kinase" evidence="15">
    <location>
        <begin position="245"/>
        <end position="458"/>
    </location>
</feature>
<dbReference type="InterPro" id="IPR036097">
    <property type="entry name" value="HisK_dim/P_sf"/>
</dbReference>
<evidence type="ECO:0000313" key="17">
    <source>
        <dbReference type="EMBL" id="MDP4097136.1"/>
    </source>
</evidence>
<keyword evidence="6" id="KW-0808">Transferase</keyword>
<keyword evidence="5" id="KW-0597">Phosphoprotein</keyword>
<organism evidence="17 18">
    <name type="scientific">Paenibacillus zeirhizosphaerae</name>
    <dbReference type="NCBI Taxonomy" id="2987519"/>
    <lineage>
        <taxon>Bacteria</taxon>
        <taxon>Bacillati</taxon>
        <taxon>Bacillota</taxon>
        <taxon>Bacilli</taxon>
        <taxon>Bacillales</taxon>
        <taxon>Paenibacillaceae</taxon>
        <taxon>Paenibacillus</taxon>
    </lineage>
</organism>
<dbReference type="Pfam" id="PF00672">
    <property type="entry name" value="HAMP"/>
    <property type="match status" value="1"/>
</dbReference>
<feature type="domain" description="HAMP" evidence="16">
    <location>
        <begin position="178"/>
        <end position="230"/>
    </location>
</feature>
<keyword evidence="18" id="KW-1185">Reference proteome</keyword>
<evidence type="ECO:0000256" key="8">
    <source>
        <dbReference type="ARBA" id="ARBA00022741"/>
    </source>
</evidence>
<dbReference type="SMART" id="SM00388">
    <property type="entry name" value="HisKA"/>
    <property type="match status" value="1"/>
</dbReference>
<dbReference type="Gene3D" id="3.30.565.10">
    <property type="entry name" value="Histidine kinase-like ATPase, C-terminal domain"/>
    <property type="match status" value="1"/>
</dbReference>
<keyword evidence="10" id="KW-0067">ATP-binding</keyword>
<keyword evidence="4" id="KW-1003">Cell membrane</keyword>
<evidence type="ECO:0000259" key="15">
    <source>
        <dbReference type="PROSITE" id="PS50109"/>
    </source>
</evidence>
<sequence>MINTLFQSALKQEIGYSLKENDILRASLDKELSKTYQSAAAFYTDEAVSKLEQRQLRDSLIKSALETITVSTSNGTVPFRISSSNYLTIHTTGTPGFDNELIKRLDHSTQGYEVVPLGEQYFIRVASAIVSDGETFYLETYRDITSLFKSRENQYQVFYGLIFGMIGLSFILILFVAYWLTKPIKTLARATKSIAEGDFKLPAFQDSNDEIGLLAKAFRHMSRSLEHMVAELEDAARRQEHFIASFAHELKTPMTSIIGYADMLRSRNVEQEQMILYANHIFQEGRRLEALSLKLMDLIVLKKQQFNMKRVPASHLFESVQSVISPILKREGIELVMEADEANLLIEPDLMKTVCLNLLDNARKSIETEGCIRFLGKMDNKGYSIIITDNGKGMEPEELSKITEAFYMADQSRSRAEGGAGLGLTICSQIIEMHHAEMDFESVPGQGTSVYIRFKEVCGK</sequence>
<dbReference type="InterPro" id="IPR003661">
    <property type="entry name" value="HisK_dim/P_dom"/>
</dbReference>
<proteinExistence type="predicted"/>
<dbReference type="PANTHER" id="PTHR45528">
    <property type="entry name" value="SENSOR HISTIDINE KINASE CPXA"/>
    <property type="match status" value="1"/>
</dbReference>
<keyword evidence="13 14" id="KW-0472">Membrane</keyword>
<keyword evidence="7 14" id="KW-0812">Transmembrane</keyword>
<comment type="caution">
    <text evidence="17">The sequence shown here is derived from an EMBL/GenBank/DDBJ whole genome shotgun (WGS) entry which is preliminary data.</text>
</comment>
<dbReference type="Gene3D" id="6.10.340.10">
    <property type="match status" value="1"/>
</dbReference>
<name>A0ABT9FRJ3_9BACL</name>
<dbReference type="PANTHER" id="PTHR45528:SF1">
    <property type="entry name" value="SENSOR HISTIDINE KINASE CPXA"/>
    <property type="match status" value="1"/>
</dbReference>
<dbReference type="InterPro" id="IPR005467">
    <property type="entry name" value="His_kinase_dom"/>
</dbReference>
<keyword evidence="12" id="KW-0902">Two-component regulatory system</keyword>
<evidence type="ECO:0000256" key="11">
    <source>
        <dbReference type="ARBA" id="ARBA00022989"/>
    </source>
</evidence>
<evidence type="ECO:0000256" key="13">
    <source>
        <dbReference type="ARBA" id="ARBA00023136"/>
    </source>
</evidence>
<feature type="transmembrane region" description="Helical" evidence="14">
    <location>
        <begin position="157"/>
        <end position="180"/>
    </location>
</feature>
<evidence type="ECO:0000256" key="1">
    <source>
        <dbReference type="ARBA" id="ARBA00000085"/>
    </source>
</evidence>
<dbReference type="InterPro" id="IPR004358">
    <property type="entry name" value="Sig_transdc_His_kin-like_C"/>
</dbReference>
<dbReference type="SUPFAM" id="SSF55874">
    <property type="entry name" value="ATPase domain of HSP90 chaperone/DNA topoisomerase II/histidine kinase"/>
    <property type="match status" value="1"/>
</dbReference>
<comment type="catalytic activity">
    <reaction evidence="1">
        <text>ATP + protein L-histidine = ADP + protein N-phospho-L-histidine.</text>
        <dbReference type="EC" id="2.7.13.3"/>
    </reaction>
</comment>
<dbReference type="SMART" id="SM00304">
    <property type="entry name" value="HAMP"/>
    <property type="match status" value="1"/>
</dbReference>
<dbReference type="RefSeq" id="WP_305754761.1">
    <property type="nucleotide sequence ID" value="NZ_JAPCKK010000016.1"/>
</dbReference>
<dbReference type="CDD" id="cd00082">
    <property type="entry name" value="HisKA"/>
    <property type="match status" value="1"/>
</dbReference>
<dbReference type="SMART" id="SM00387">
    <property type="entry name" value="HATPase_c"/>
    <property type="match status" value="1"/>
</dbReference>
<evidence type="ECO:0000256" key="14">
    <source>
        <dbReference type="SAM" id="Phobius"/>
    </source>
</evidence>
<evidence type="ECO:0000256" key="2">
    <source>
        <dbReference type="ARBA" id="ARBA00004651"/>
    </source>
</evidence>
<evidence type="ECO:0000256" key="6">
    <source>
        <dbReference type="ARBA" id="ARBA00022679"/>
    </source>
</evidence>
<evidence type="ECO:0000256" key="9">
    <source>
        <dbReference type="ARBA" id="ARBA00022777"/>
    </source>
</evidence>
<keyword evidence="9 17" id="KW-0418">Kinase</keyword>
<dbReference type="PROSITE" id="PS50885">
    <property type="entry name" value="HAMP"/>
    <property type="match status" value="1"/>
</dbReference>
<dbReference type="Proteomes" id="UP001241848">
    <property type="component" value="Unassembled WGS sequence"/>
</dbReference>
<evidence type="ECO:0000256" key="7">
    <source>
        <dbReference type="ARBA" id="ARBA00022692"/>
    </source>
</evidence>
<dbReference type="Pfam" id="PF02518">
    <property type="entry name" value="HATPase_c"/>
    <property type="match status" value="1"/>
</dbReference>
<keyword evidence="8" id="KW-0547">Nucleotide-binding</keyword>
<dbReference type="CDD" id="cd00075">
    <property type="entry name" value="HATPase"/>
    <property type="match status" value="1"/>
</dbReference>
<evidence type="ECO:0000256" key="12">
    <source>
        <dbReference type="ARBA" id="ARBA00023012"/>
    </source>
</evidence>
<dbReference type="Pfam" id="PF00512">
    <property type="entry name" value="HisKA"/>
    <property type="match status" value="1"/>
</dbReference>
<dbReference type="EC" id="2.7.13.3" evidence="3"/>
<dbReference type="PRINTS" id="PR00344">
    <property type="entry name" value="BCTRLSENSOR"/>
</dbReference>
<comment type="subcellular location">
    <subcellularLocation>
        <location evidence="2">Cell membrane</location>
        <topology evidence="2">Multi-pass membrane protein</topology>
    </subcellularLocation>
</comment>
<evidence type="ECO:0000256" key="3">
    <source>
        <dbReference type="ARBA" id="ARBA00012438"/>
    </source>
</evidence>
<dbReference type="Gene3D" id="1.10.287.130">
    <property type="match status" value="1"/>
</dbReference>
<dbReference type="InterPro" id="IPR050398">
    <property type="entry name" value="HssS/ArlS-like"/>
</dbReference>
<dbReference type="InterPro" id="IPR003594">
    <property type="entry name" value="HATPase_dom"/>
</dbReference>
<dbReference type="EMBL" id="JAPCKK010000016">
    <property type="protein sequence ID" value="MDP4097136.1"/>
    <property type="molecule type" value="Genomic_DNA"/>
</dbReference>
<keyword evidence="11 14" id="KW-1133">Transmembrane helix</keyword>
<evidence type="ECO:0000256" key="10">
    <source>
        <dbReference type="ARBA" id="ARBA00022840"/>
    </source>
</evidence>
<gene>
    <name evidence="17" type="ORF">OIN60_10180</name>
</gene>
<evidence type="ECO:0000256" key="5">
    <source>
        <dbReference type="ARBA" id="ARBA00022553"/>
    </source>
</evidence>
<dbReference type="PROSITE" id="PS50109">
    <property type="entry name" value="HIS_KIN"/>
    <property type="match status" value="1"/>
</dbReference>